<dbReference type="InterPro" id="IPR023459">
    <property type="entry name" value="Tscrpt_elong_fac_GreA/B_fam"/>
</dbReference>
<dbReference type="GO" id="GO:0032784">
    <property type="term" value="P:regulation of DNA-templated transcription elongation"/>
    <property type="evidence" value="ECO:0007669"/>
    <property type="project" value="InterPro"/>
</dbReference>
<reference evidence="9 10" key="1">
    <citation type="journal article" date="2015" name="Nature">
        <title>rRNA introns, odd ribosomes, and small enigmatic genomes across a large radiation of phyla.</title>
        <authorList>
            <person name="Brown C.T."/>
            <person name="Hug L.A."/>
            <person name="Thomas B.C."/>
            <person name="Sharon I."/>
            <person name="Castelle C.J."/>
            <person name="Singh A."/>
            <person name="Wilkins M.J."/>
            <person name="Williams K.H."/>
            <person name="Banfield J.F."/>
        </authorList>
    </citation>
    <scope>NUCLEOTIDE SEQUENCE [LARGE SCALE GENOMIC DNA]</scope>
</reference>
<comment type="caution">
    <text evidence="9">The sequence shown here is derived from an EMBL/GenBank/DDBJ whole genome shotgun (WGS) entry which is preliminary data.</text>
</comment>
<evidence type="ECO:0000259" key="7">
    <source>
        <dbReference type="Pfam" id="PF01272"/>
    </source>
</evidence>
<keyword evidence="5" id="KW-0804">Transcription</keyword>
<name>A0A0G0ACU1_9BACT</name>
<evidence type="ECO:0000256" key="6">
    <source>
        <dbReference type="ARBA" id="ARBA00030776"/>
    </source>
</evidence>
<dbReference type="Gene3D" id="3.10.50.30">
    <property type="entry name" value="Transcription elongation factor, GreA/GreB, C-terminal domain"/>
    <property type="match status" value="1"/>
</dbReference>
<dbReference type="GO" id="GO:0070063">
    <property type="term" value="F:RNA polymerase binding"/>
    <property type="evidence" value="ECO:0007669"/>
    <property type="project" value="InterPro"/>
</dbReference>
<protein>
    <recommendedName>
        <fullName evidence="2">Transcription elongation factor GreA</fullName>
    </recommendedName>
    <alternativeName>
        <fullName evidence="6">Transcript cleavage factor GreA</fullName>
    </alternativeName>
</protein>
<evidence type="ECO:0000256" key="5">
    <source>
        <dbReference type="ARBA" id="ARBA00023163"/>
    </source>
</evidence>
<dbReference type="SUPFAM" id="SSF54534">
    <property type="entry name" value="FKBP-like"/>
    <property type="match status" value="1"/>
</dbReference>
<dbReference type="InterPro" id="IPR036953">
    <property type="entry name" value="GreA/GreB_C_sf"/>
</dbReference>
<dbReference type="PIRSF" id="PIRSF006092">
    <property type="entry name" value="GreA_GreB"/>
    <property type="match status" value="1"/>
</dbReference>
<comment type="similarity">
    <text evidence="1">Belongs to the GreA/GreB family.</text>
</comment>
<organism evidence="9 10">
    <name type="scientific">candidate division WS6 bacterium GW2011_GWB1_33_6</name>
    <dbReference type="NCBI Taxonomy" id="1619088"/>
    <lineage>
        <taxon>Bacteria</taxon>
        <taxon>Candidatus Dojkabacteria</taxon>
    </lineage>
</organism>
<dbReference type="Pfam" id="PF03449">
    <property type="entry name" value="GreA_GreB_N"/>
    <property type="match status" value="1"/>
</dbReference>
<evidence type="ECO:0000256" key="2">
    <source>
        <dbReference type="ARBA" id="ARBA00013729"/>
    </source>
</evidence>
<dbReference type="Gene3D" id="1.10.287.180">
    <property type="entry name" value="Transcription elongation factor, GreA/GreB, N-terminal domain"/>
    <property type="match status" value="1"/>
</dbReference>
<feature type="domain" description="Transcription elongation factor GreA/GreB N-terminal" evidence="8">
    <location>
        <begin position="8"/>
        <end position="78"/>
    </location>
</feature>
<dbReference type="PANTHER" id="PTHR30437:SF4">
    <property type="entry name" value="TRANSCRIPTION ELONGATION FACTOR GREA"/>
    <property type="match status" value="1"/>
</dbReference>
<dbReference type="AlphaFoldDB" id="A0A0G0ACU1"/>
<evidence type="ECO:0000259" key="8">
    <source>
        <dbReference type="Pfam" id="PF03449"/>
    </source>
</evidence>
<dbReference type="EMBL" id="LBPI01000013">
    <property type="protein sequence ID" value="KKP54624.1"/>
    <property type="molecule type" value="Genomic_DNA"/>
</dbReference>
<dbReference type="InterPro" id="IPR036805">
    <property type="entry name" value="Tscrpt_elong_fac_GreA/B_N_sf"/>
</dbReference>
<dbReference type="GO" id="GO:0006354">
    <property type="term" value="P:DNA-templated transcription elongation"/>
    <property type="evidence" value="ECO:0007669"/>
    <property type="project" value="TreeGrafter"/>
</dbReference>
<evidence type="ECO:0000256" key="4">
    <source>
        <dbReference type="ARBA" id="ARBA00023125"/>
    </source>
</evidence>
<accession>A0A0G0ACU1</accession>
<gene>
    <name evidence="9" type="ORF">UR47_C0013G0004</name>
</gene>
<evidence type="ECO:0000256" key="1">
    <source>
        <dbReference type="ARBA" id="ARBA00008213"/>
    </source>
</evidence>
<dbReference type="InterPro" id="IPR022691">
    <property type="entry name" value="Tscrpt_elong_fac_GreA/B_N"/>
</dbReference>
<dbReference type="SUPFAM" id="SSF46557">
    <property type="entry name" value="GreA transcript cleavage protein, N-terminal domain"/>
    <property type="match status" value="1"/>
</dbReference>
<evidence type="ECO:0000313" key="9">
    <source>
        <dbReference type="EMBL" id="KKP54624.1"/>
    </source>
</evidence>
<evidence type="ECO:0000256" key="3">
    <source>
        <dbReference type="ARBA" id="ARBA00023015"/>
    </source>
</evidence>
<dbReference type="Proteomes" id="UP000034488">
    <property type="component" value="Unassembled WGS sequence"/>
</dbReference>
<dbReference type="GO" id="GO:0003677">
    <property type="term" value="F:DNA binding"/>
    <property type="evidence" value="ECO:0007669"/>
    <property type="project" value="UniProtKB-KW"/>
</dbReference>
<dbReference type="GO" id="GO:0003746">
    <property type="term" value="F:translation elongation factor activity"/>
    <property type="evidence" value="ECO:0007669"/>
    <property type="project" value="UniProtKB-KW"/>
</dbReference>
<keyword evidence="9" id="KW-0648">Protein biosynthesis</keyword>
<dbReference type="PANTHER" id="PTHR30437">
    <property type="entry name" value="TRANSCRIPTION ELONGATION FACTOR GREA"/>
    <property type="match status" value="1"/>
</dbReference>
<evidence type="ECO:0000313" key="10">
    <source>
        <dbReference type="Proteomes" id="UP000034488"/>
    </source>
</evidence>
<dbReference type="InterPro" id="IPR001437">
    <property type="entry name" value="Tscrpt_elong_fac_GreA/B_C"/>
</dbReference>
<dbReference type="Pfam" id="PF01272">
    <property type="entry name" value="GreA_GreB"/>
    <property type="match status" value="1"/>
</dbReference>
<dbReference type="FunFam" id="1.10.287.180:FF:000001">
    <property type="entry name" value="Transcription elongation factor GreA"/>
    <property type="match status" value="1"/>
</dbReference>
<keyword evidence="4" id="KW-0238">DNA-binding</keyword>
<keyword evidence="9" id="KW-0251">Elongation factor</keyword>
<proteinExistence type="inferred from homology"/>
<keyword evidence="3" id="KW-0805">Transcription regulation</keyword>
<feature type="domain" description="Transcription elongation factor GreA/GreB C-terminal" evidence="7">
    <location>
        <begin position="84"/>
        <end position="156"/>
    </location>
</feature>
<sequence>MVAKQEKILLTKDGFKKLTKELAMREGELREKLQETLNQMRSQGDLKENDGYTMAVEDFQNNEEKILELKACLENAEIVQRKKSTTVGIGCKVTIECEGGQLKTFYIVGEQESNPLESKISNISPIGSSLMGKREGMKIKIETPSGSTNCKVVSIE</sequence>